<evidence type="ECO:0000313" key="2">
    <source>
        <dbReference type="EMBL" id="GFC62891.1"/>
    </source>
</evidence>
<feature type="non-terminal residue" evidence="2">
    <location>
        <position position="89"/>
    </location>
</feature>
<protein>
    <recommendedName>
        <fullName evidence="3">Integrase, catalytic region, zinc finger, CCHC-type, peptidase aspartic, catalytic</fullName>
    </recommendedName>
</protein>
<feature type="compositionally biased region" description="Pro residues" evidence="1">
    <location>
        <begin position="13"/>
        <end position="22"/>
    </location>
</feature>
<evidence type="ECO:0000256" key="1">
    <source>
        <dbReference type="SAM" id="MobiDB-lite"/>
    </source>
</evidence>
<proteinExistence type="predicted"/>
<dbReference type="EMBL" id="BKCJ010995684">
    <property type="protein sequence ID" value="GFC62891.1"/>
    <property type="molecule type" value="Genomic_DNA"/>
</dbReference>
<organism evidence="2">
    <name type="scientific">Tanacetum cinerariifolium</name>
    <name type="common">Dalmatian daisy</name>
    <name type="synonym">Chrysanthemum cinerariifolium</name>
    <dbReference type="NCBI Taxonomy" id="118510"/>
    <lineage>
        <taxon>Eukaryota</taxon>
        <taxon>Viridiplantae</taxon>
        <taxon>Streptophyta</taxon>
        <taxon>Embryophyta</taxon>
        <taxon>Tracheophyta</taxon>
        <taxon>Spermatophyta</taxon>
        <taxon>Magnoliopsida</taxon>
        <taxon>eudicotyledons</taxon>
        <taxon>Gunneridae</taxon>
        <taxon>Pentapetalae</taxon>
        <taxon>asterids</taxon>
        <taxon>campanulids</taxon>
        <taxon>Asterales</taxon>
        <taxon>Asteraceae</taxon>
        <taxon>Asteroideae</taxon>
        <taxon>Anthemideae</taxon>
        <taxon>Anthemidinae</taxon>
        <taxon>Tanacetum</taxon>
    </lineage>
</organism>
<accession>A0A699QIN9</accession>
<name>A0A699QIN9_TANCI</name>
<reference evidence="2" key="1">
    <citation type="journal article" date="2019" name="Sci. Rep.">
        <title>Draft genome of Tanacetum cinerariifolium, the natural source of mosquito coil.</title>
        <authorList>
            <person name="Yamashiro T."/>
            <person name="Shiraishi A."/>
            <person name="Satake H."/>
            <person name="Nakayama K."/>
        </authorList>
    </citation>
    <scope>NUCLEOTIDE SEQUENCE</scope>
</reference>
<comment type="caution">
    <text evidence="2">The sequence shown here is derived from an EMBL/GenBank/DDBJ whole genome shotgun (WGS) entry which is preliminary data.</text>
</comment>
<feature type="compositionally biased region" description="Polar residues" evidence="1">
    <location>
        <begin position="1"/>
        <end position="10"/>
    </location>
</feature>
<gene>
    <name evidence="2" type="ORF">Tci_834861</name>
</gene>
<feature type="region of interest" description="Disordered" evidence="1">
    <location>
        <begin position="1"/>
        <end position="26"/>
    </location>
</feature>
<sequence>MTPATSNSGLIPNPVPQQPCIPPNTDDWDHLFQPMFDEYFNPPTIVVSPVLEVAALTAMDLADSLMSSSIDQDAPSASIPSTQEQELAL</sequence>
<dbReference type="AlphaFoldDB" id="A0A699QIN9"/>
<feature type="region of interest" description="Disordered" evidence="1">
    <location>
        <begin position="68"/>
        <end position="89"/>
    </location>
</feature>
<feature type="compositionally biased region" description="Polar residues" evidence="1">
    <location>
        <begin position="78"/>
        <end position="89"/>
    </location>
</feature>
<evidence type="ECO:0008006" key="3">
    <source>
        <dbReference type="Google" id="ProtNLM"/>
    </source>
</evidence>